<evidence type="ECO:0000313" key="4">
    <source>
        <dbReference type="Proteomes" id="UP000294847"/>
    </source>
</evidence>
<protein>
    <submittedName>
        <fullName evidence="3">Uncharacterized protein</fullName>
    </submittedName>
</protein>
<feature type="region of interest" description="Disordered" evidence="1">
    <location>
        <begin position="76"/>
        <end position="128"/>
    </location>
</feature>
<keyword evidence="2" id="KW-0812">Transmembrane</keyword>
<dbReference type="AlphaFoldDB" id="A0A4P7NTU8"/>
<name>A0A4P7NTU8_PYROR</name>
<accession>A0A4P7NTU8</accession>
<feature type="compositionally biased region" description="Basic and acidic residues" evidence="1">
    <location>
        <begin position="95"/>
        <end position="105"/>
    </location>
</feature>
<reference evidence="3 4" key="1">
    <citation type="journal article" date="2019" name="Mol. Biol. Evol.">
        <title>Blast fungal genomes show frequent chromosomal changes, gene gains and losses, and effector gene turnover.</title>
        <authorList>
            <person name="Gomez Luciano L.B."/>
            <person name="Jason Tsai I."/>
            <person name="Chuma I."/>
            <person name="Tosa Y."/>
            <person name="Chen Y.H."/>
            <person name="Li J.Y."/>
            <person name="Li M.Y."/>
            <person name="Jade Lu M.Y."/>
            <person name="Nakayashiki H."/>
            <person name="Li W.H."/>
        </authorList>
    </citation>
    <scope>NUCLEOTIDE SEQUENCE [LARGE SCALE GENOMIC DNA]</scope>
    <source>
        <strain evidence="3">MZ5-1-6</strain>
    </source>
</reference>
<dbReference type="Proteomes" id="UP000294847">
    <property type="component" value="Chromosome 7"/>
</dbReference>
<gene>
    <name evidence="3" type="ORF">PoMZ_12922</name>
</gene>
<feature type="transmembrane region" description="Helical" evidence="2">
    <location>
        <begin position="39"/>
        <end position="59"/>
    </location>
</feature>
<sequence length="128" mass="13762">MAGYGNVPTDRNASSAVIDQGSYLGDRGAAFSKLSDTEVGIIVGVSVFFTAVIATIFTWQFRKKRARARACAEASDAELKQASQTEDDQPPRAPGRAELRYDGSRPEQTVDGLLRSLREGKRPGAGEV</sequence>
<dbReference type="EMBL" id="CP034210">
    <property type="protein sequence ID" value="QBZ65955.1"/>
    <property type="molecule type" value="Genomic_DNA"/>
</dbReference>
<evidence type="ECO:0000256" key="2">
    <source>
        <dbReference type="SAM" id="Phobius"/>
    </source>
</evidence>
<keyword evidence="2" id="KW-0472">Membrane</keyword>
<organism evidence="3 4">
    <name type="scientific">Pyricularia oryzae</name>
    <name type="common">Rice blast fungus</name>
    <name type="synonym">Magnaporthe oryzae</name>
    <dbReference type="NCBI Taxonomy" id="318829"/>
    <lineage>
        <taxon>Eukaryota</taxon>
        <taxon>Fungi</taxon>
        <taxon>Dikarya</taxon>
        <taxon>Ascomycota</taxon>
        <taxon>Pezizomycotina</taxon>
        <taxon>Sordariomycetes</taxon>
        <taxon>Sordariomycetidae</taxon>
        <taxon>Magnaporthales</taxon>
        <taxon>Pyriculariaceae</taxon>
        <taxon>Pyricularia</taxon>
    </lineage>
</organism>
<evidence type="ECO:0000313" key="3">
    <source>
        <dbReference type="EMBL" id="QBZ65955.1"/>
    </source>
</evidence>
<proteinExistence type="predicted"/>
<feature type="compositionally biased region" description="Basic and acidic residues" evidence="1">
    <location>
        <begin position="116"/>
        <end position="128"/>
    </location>
</feature>
<evidence type="ECO:0000256" key="1">
    <source>
        <dbReference type="SAM" id="MobiDB-lite"/>
    </source>
</evidence>
<keyword evidence="2" id="KW-1133">Transmembrane helix</keyword>